<evidence type="ECO:0000313" key="3">
    <source>
        <dbReference type="Proteomes" id="UP001417504"/>
    </source>
</evidence>
<comment type="caution">
    <text evidence="2">The sequence shown here is derived from an EMBL/GenBank/DDBJ whole genome shotgun (WGS) entry which is preliminary data.</text>
</comment>
<accession>A0AAP0JCQ4</accession>
<name>A0AAP0JCQ4_9MAGN</name>
<evidence type="ECO:0000256" key="1">
    <source>
        <dbReference type="SAM" id="MobiDB-lite"/>
    </source>
</evidence>
<feature type="region of interest" description="Disordered" evidence="1">
    <location>
        <begin position="304"/>
        <end position="325"/>
    </location>
</feature>
<protein>
    <recommendedName>
        <fullName evidence="4">Spen paralogue and orthologue SPOC C-terminal domain-containing protein</fullName>
    </recommendedName>
</protein>
<evidence type="ECO:0000313" key="2">
    <source>
        <dbReference type="EMBL" id="KAK9130621.1"/>
    </source>
</evidence>
<dbReference type="GO" id="GO:0005634">
    <property type="term" value="C:nucleus"/>
    <property type="evidence" value="ECO:0007669"/>
    <property type="project" value="TreeGrafter"/>
</dbReference>
<dbReference type="EMBL" id="JBBNAE010000004">
    <property type="protein sequence ID" value="KAK9130621.1"/>
    <property type="molecule type" value="Genomic_DNA"/>
</dbReference>
<proteinExistence type="predicted"/>
<gene>
    <name evidence="2" type="ORF">Sjap_011108</name>
</gene>
<sequence length="468" mass="51812">MVTSLCWKVGSSEAGLNGMKQVAKRYKDGGKVGFAQLSPGIDLYVCPRSDTIITILAKYGFFKGMAAIEDDKDSLIGCFVWRRHRSSLDTVSKKQNKVKLPLAKKSPNSNTEISTITPLNADAREKVDGSLTTGSRIRSDAPESAISQNVEGNNIQSIQATTVVSNVAVNMKLAPSVPDSSLAVSRAHQADVHSNSNNLKCYGRLEAYTALINNSSEKEKTTSQLMGSLPFQPDYFLKQNKHIADDDDDLPEYDFSIECGISHTVQQTIVTNQSKSVAASGTASLGMEPTMPHMVQQTIVTNHSKSDAPSFSNRLETNQRLPPQSKQWEERTMLLPFYGERLLSTQSEMISNPSVCILKSNNFIHLKNRWDDDDDMPEWYPPDFCNRDHLPGMPMVKPSVPTVPPFFPNSTTEKKPLAPPMSTQIQTFPHGKQNYFVSAEEHVKFGPRSLLECNSSSSFVSFPYNFDG</sequence>
<dbReference type="GO" id="GO:0006351">
    <property type="term" value="P:DNA-templated transcription"/>
    <property type="evidence" value="ECO:0007669"/>
    <property type="project" value="TreeGrafter"/>
</dbReference>
<dbReference type="PANTHER" id="PTHR11477:SF37">
    <property type="entry name" value="SPEN PARALOGUE AND ORTHOLOGUE SPOC C-TERMINAL DOMAIN-CONTAINING PROTEIN"/>
    <property type="match status" value="1"/>
</dbReference>
<dbReference type="PANTHER" id="PTHR11477">
    <property type="entry name" value="TRANSCRIPTION FACTOR S-II ZINC FINGER DOMAIN-CONTAINING PROTEIN"/>
    <property type="match status" value="1"/>
</dbReference>
<keyword evidence="3" id="KW-1185">Reference proteome</keyword>
<reference evidence="2 3" key="1">
    <citation type="submission" date="2024-01" db="EMBL/GenBank/DDBJ databases">
        <title>Genome assemblies of Stephania.</title>
        <authorList>
            <person name="Yang L."/>
        </authorList>
    </citation>
    <scope>NUCLEOTIDE SEQUENCE [LARGE SCALE GENOMIC DNA]</scope>
    <source>
        <strain evidence="2">QJT</strain>
        <tissue evidence="2">Leaf</tissue>
    </source>
</reference>
<organism evidence="2 3">
    <name type="scientific">Stephania japonica</name>
    <dbReference type="NCBI Taxonomy" id="461633"/>
    <lineage>
        <taxon>Eukaryota</taxon>
        <taxon>Viridiplantae</taxon>
        <taxon>Streptophyta</taxon>
        <taxon>Embryophyta</taxon>
        <taxon>Tracheophyta</taxon>
        <taxon>Spermatophyta</taxon>
        <taxon>Magnoliopsida</taxon>
        <taxon>Ranunculales</taxon>
        <taxon>Menispermaceae</taxon>
        <taxon>Menispermoideae</taxon>
        <taxon>Cissampelideae</taxon>
        <taxon>Stephania</taxon>
    </lineage>
</organism>
<evidence type="ECO:0008006" key="4">
    <source>
        <dbReference type="Google" id="ProtNLM"/>
    </source>
</evidence>
<dbReference type="Proteomes" id="UP001417504">
    <property type="component" value="Unassembled WGS sequence"/>
</dbReference>
<dbReference type="AlphaFoldDB" id="A0AAP0JCQ4"/>